<dbReference type="GO" id="GO:0003677">
    <property type="term" value="F:DNA binding"/>
    <property type="evidence" value="ECO:0007669"/>
    <property type="project" value="InterPro"/>
</dbReference>
<name>A0A6P2BP53_9ACTN</name>
<evidence type="ECO:0000313" key="3">
    <source>
        <dbReference type="EMBL" id="TVY99985.1"/>
    </source>
</evidence>
<dbReference type="Pfam" id="PF01548">
    <property type="entry name" value="DEDD_Tnp_IS110"/>
    <property type="match status" value="1"/>
</dbReference>
<dbReference type="GO" id="GO:0004803">
    <property type="term" value="F:transposase activity"/>
    <property type="evidence" value="ECO:0007669"/>
    <property type="project" value="InterPro"/>
</dbReference>
<dbReference type="NCBIfam" id="NF033542">
    <property type="entry name" value="transpos_IS110"/>
    <property type="match status" value="1"/>
</dbReference>
<dbReference type="RefSeq" id="WP_145861468.1">
    <property type="nucleotide sequence ID" value="NZ_RPFW01000010.1"/>
</dbReference>
<dbReference type="AlphaFoldDB" id="A0A6P2BP53"/>
<dbReference type="EMBL" id="RPFW01000010">
    <property type="protein sequence ID" value="TVY99985.1"/>
    <property type="molecule type" value="Genomic_DNA"/>
</dbReference>
<evidence type="ECO:0000259" key="2">
    <source>
        <dbReference type="Pfam" id="PF02371"/>
    </source>
</evidence>
<gene>
    <name evidence="3" type="ORF">EAS64_38515</name>
</gene>
<evidence type="ECO:0000259" key="1">
    <source>
        <dbReference type="Pfam" id="PF01548"/>
    </source>
</evidence>
<dbReference type="PANTHER" id="PTHR33055:SF17">
    <property type="entry name" value="THIRD ORF IN TRANSPOSON ISC1491"/>
    <property type="match status" value="1"/>
</dbReference>
<protein>
    <submittedName>
        <fullName evidence="3">IS110 family transposase</fullName>
    </submittedName>
</protein>
<keyword evidence="4" id="KW-1185">Reference proteome</keyword>
<sequence length="344" mass="37640">MTIVGGVDIHRKQLTFDYLDTVTGQVVRGQVAPADREHLRGWLARFAGRDDVAFAMEGCTGWRYVAEELAAAGVAAHVAEPADTAFARGRKRHAKTDRTDARHLRQLLAEGRLPECWVPPAQVMECRALLELYNDLRREHTAWTQRIHAVFFHQGAPRLGEGALRTQGPELVRAASAAHLSAAGRLQVTTALDMLACIEARQEALRRQLLHAARHLPGAKVLAERIYGVGPVTALALACWLGGAGRFSSSRKAVRFADLDITVWSSDRKGPPGRLSRQGPPVLRWTVYEAGKTHARSSAPDHAYYAAVADRKNAKRAALSEARKIIRQACHILAELGDDALTAA</sequence>
<dbReference type="InterPro" id="IPR003346">
    <property type="entry name" value="Transposase_20"/>
</dbReference>
<reference evidence="3 4" key="1">
    <citation type="submission" date="2018-11" db="EMBL/GenBank/DDBJ databases">
        <title>Trebonia kvetii gen.nov., sp.nov., a novel acidophilic actinobacterium, and proposal of the new actinobacterial family Treboniaceae fam. nov.</title>
        <authorList>
            <person name="Rapoport D."/>
            <person name="Sagova-Mareckova M."/>
            <person name="Sedlacek I."/>
            <person name="Provaznik J."/>
            <person name="Kralova S."/>
            <person name="Pavlinic D."/>
            <person name="Benes V."/>
            <person name="Kopecky J."/>
        </authorList>
    </citation>
    <scope>NUCLEOTIDE SEQUENCE [LARGE SCALE GENOMIC DNA]</scope>
    <source>
        <strain evidence="3 4">15Tr583</strain>
    </source>
</reference>
<dbReference type="PANTHER" id="PTHR33055">
    <property type="entry name" value="TRANSPOSASE FOR INSERTION SEQUENCE ELEMENT IS1111A"/>
    <property type="match status" value="1"/>
</dbReference>
<dbReference type="Proteomes" id="UP000460272">
    <property type="component" value="Unassembled WGS sequence"/>
</dbReference>
<organism evidence="3 4">
    <name type="scientific">Trebonia kvetii</name>
    <dbReference type="NCBI Taxonomy" id="2480626"/>
    <lineage>
        <taxon>Bacteria</taxon>
        <taxon>Bacillati</taxon>
        <taxon>Actinomycetota</taxon>
        <taxon>Actinomycetes</taxon>
        <taxon>Streptosporangiales</taxon>
        <taxon>Treboniaceae</taxon>
        <taxon>Trebonia</taxon>
    </lineage>
</organism>
<evidence type="ECO:0000313" key="4">
    <source>
        <dbReference type="Proteomes" id="UP000460272"/>
    </source>
</evidence>
<dbReference type="GO" id="GO:0006313">
    <property type="term" value="P:DNA transposition"/>
    <property type="evidence" value="ECO:0007669"/>
    <property type="project" value="InterPro"/>
</dbReference>
<dbReference type="OrthoDB" id="4685317at2"/>
<proteinExistence type="predicted"/>
<dbReference type="InterPro" id="IPR002525">
    <property type="entry name" value="Transp_IS110-like_N"/>
</dbReference>
<comment type="caution">
    <text evidence="3">The sequence shown here is derived from an EMBL/GenBank/DDBJ whole genome shotgun (WGS) entry which is preliminary data.</text>
</comment>
<feature type="domain" description="Transposase IS110-like N-terminal" evidence="1">
    <location>
        <begin position="6"/>
        <end position="150"/>
    </location>
</feature>
<accession>A0A6P2BP53</accession>
<dbReference type="InterPro" id="IPR047650">
    <property type="entry name" value="Transpos_IS110"/>
</dbReference>
<feature type="domain" description="Transposase IS116/IS110/IS902 C-terminal" evidence="2">
    <location>
        <begin position="224"/>
        <end position="305"/>
    </location>
</feature>
<dbReference type="Pfam" id="PF02371">
    <property type="entry name" value="Transposase_20"/>
    <property type="match status" value="1"/>
</dbReference>